<dbReference type="VEuPathDB" id="ToxoDB:EAH_00009880"/>
<feature type="region of interest" description="Disordered" evidence="3">
    <location>
        <begin position="774"/>
        <end position="797"/>
    </location>
</feature>
<keyword evidence="1" id="KW-0694">RNA-binding</keyword>
<feature type="region of interest" description="Disordered" evidence="3">
    <location>
        <begin position="330"/>
        <end position="349"/>
    </location>
</feature>
<keyword evidence="1" id="KW-0539">Nucleus</keyword>
<dbReference type="OrthoDB" id="26399at2759"/>
<sequence>MQVEDFDRAVSALFSQGSAAVNPATRCEAEQYLRAVCGSSSGTLLLLSALQSRCSLEAKFFALQQLLQLLPQQQQQQRQQVKEMLFNVMRLRVCSLWACRSSSSSSSSGEAESPAAQLAAAASDPGSSSDAAGVHNKLALLVARILAADIDSKAVASATAAAAKAVFLPLRLLLHQELCALCLQLQETEDGRIAAAAAAAIADRCSACRSPACAAAAGRDLAATLESIRVALRVLLVLHQEYLEDLPSSALSTALKGSFPFDEEIAGGGQVAAATCPPPFSPLLLQLLRLLQLTHKHSPALGSAVQLCCSVAERYVGWIDLLLPPPPRTGVTAEARSSSDSSSSSSSSPNMLQLLGGTWLSTGVSDAASAIVVFIHRKMEPAARIDLLRRMEIIEWLLHEIPLTEIAATPSMIVPFAAIVNATTAALTDATASLAEKLEGAEGSLGLGSVMADSNNALVACRNPRELLHQGLTALWAMLPLSVQLLGSGGLEVSSLVVPSLSLLLTKAAVLQRQETILQQPLSTTRLQSFLLELLQVLLKRLAEVDMLTGATEQQHLQQEEQQVVYSSLDDEELEQLRAYKEALTGLFRKACSADQSRVLQWIQEGIQQHLQHLRHLQQQQQQQGLQQRREQQQQLAALLHMLLVLTDDISDLPEKLKDTSSQLHACLLQLLQLLHCMHECGDFSCGTAAENFMKVLVRIAPLLGKQEQQQHIPEALSLLAGPHGVCSSSTTVAPKACLALLRFVKNCLPYSAAYTGLLLQHLLQQQCLDIPRNSNSNGGPRQRRVRPAVSPSCGNSSRQEPLALAAAADVYVHPRAFQVEQQLLLFEAAGVLLGCKQQLHSRSGNSPQEQVLLLHALLAKATAAFTSEIQPAGGDTAPAMAVYCSRCANALASLSKGFQPFKLSGALVGGGIVCSSGAEAEASIQRELEKSWLRALQLFTDAVRVAGAQGSPLNVGGTSLVLLPPLLHACIFLLRRLLSLLGPLAASSIGALVPLLYDAVLVEPDGAAAASAAAGSLQQQQHSPELAAELLSGFFMQLFVSLKGPPLLFLLLQHFPLVLERHLGLYLKAVAAASQEPNSAELQRECRAVQEQLAFVLATAAREAPEALLRFGAASLIHVDSNNSINGEGNSSSCSNSSASCFLRTLTQCLEGGSSASPDSNLVGRQQHALLQLLHQQQQQLHLLLFGSLRSVCGEAAVTSRVPEGTPVPHGIASTTWRPESCIDTQQQLDQQQQQLLQQVAQLPIELQQVQEAMRDFTRQNATLEAQLRQRRSQGASSQMLQQPLQQSEELQLLREQQRQRVQGIHLQQAGQQLSLLLPLSPLFYVTSRLLASLKNDDPQHVKLAADIGGLWRVCGYGMPPGTPQRTATAAAAAATATAAAQFVSLFSPLRSGLQEALREGLSERIGDSGAVTTAAAALVEVRKRLLKSHTTGYWMLPSADAVYDSKEHELLLDGLHTPSRDVLTCIHASLTRWDRQTDSNSEK</sequence>
<dbReference type="RefSeq" id="XP_013247295.1">
    <property type="nucleotide sequence ID" value="XM_013391841.1"/>
</dbReference>
<accession>U6GTW2</accession>
<proteinExistence type="inferred from homology"/>
<feature type="coiled-coil region" evidence="2">
    <location>
        <begin position="1248"/>
        <end position="1275"/>
    </location>
</feature>
<dbReference type="GO" id="GO:0071528">
    <property type="term" value="P:tRNA re-export from nucleus"/>
    <property type="evidence" value="ECO:0007669"/>
    <property type="project" value="UniProtKB-UniRule"/>
</dbReference>
<dbReference type="SUPFAM" id="SSF48371">
    <property type="entry name" value="ARM repeat"/>
    <property type="match status" value="1"/>
</dbReference>
<gene>
    <name evidence="4" type="ORF">EAH_00009880</name>
</gene>
<keyword evidence="2" id="KW-0175">Coiled coil</keyword>
<comment type="function">
    <text evidence="1">tRNA nucleus export receptor which facilitates tRNA translocation across the nuclear pore complex.</text>
</comment>
<dbReference type="GO" id="GO:0005643">
    <property type="term" value="C:nuclear pore"/>
    <property type="evidence" value="ECO:0007669"/>
    <property type="project" value="TreeGrafter"/>
</dbReference>
<reference evidence="4" key="1">
    <citation type="submission" date="2013-10" db="EMBL/GenBank/DDBJ databases">
        <title>Genomic analysis of the causative agents of coccidiosis in chickens.</title>
        <authorList>
            <person name="Reid A.J."/>
            <person name="Blake D."/>
            <person name="Billington K."/>
            <person name="Browne H."/>
            <person name="Dunn M."/>
            <person name="Hung S."/>
            <person name="Kawahara F."/>
            <person name="Miranda-Saavedra D."/>
            <person name="Mourier T."/>
            <person name="Nagra H."/>
            <person name="Otto T.D."/>
            <person name="Rawlings N."/>
            <person name="Sanchez A."/>
            <person name="Sanders M."/>
            <person name="Subramaniam C."/>
            <person name="Tay Y."/>
            <person name="Dear P."/>
            <person name="Doerig C."/>
            <person name="Gruber A."/>
            <person name="Parkinson J."/>
            <person name="Shirley M."/>
            <person name="Wan K.L."/>
            <person name="Berriman M."/>
            <person name="Tomley F."/>
            <person name="Pain A."/>
        </authorList>
    </citation>
    <scope>NUCLEOTIDE SEQUENCE</scope>
    <source>
        <strain evidence="4">Houghton</strain>
    </source>
</reference>
<keyword evidence="1" id="KW-0813">Transport</keyword>
<dbReference type="PANTHER" id="PTHR15952:SF11">
    <property type="entry name" value="EXPORTIN-T"/>
    <property type="match status" value="1"/>
</dbReference>
<dbReference type="PANTHER" id="PTHR15952">
    <property type="entry name" value="EXPORTIN-T/LOS1"/>
    <property type="match status" value="1"/>
</dbReference>
<dbReference type="OMA" id="VEARFWT"/>
<dbReference type="GO" id="GO:0031267">
    <property type="term" value="F:small GTPase binding"/>
    <property type="evidence" value="ECO:0007669"/>
    <property type="project" value="InterPro"/>
</dbReference>
<evidence type="ECO:0000256" key="1">
    <source>
        <dbReference type="RuleBase" id="RU366037"/>
    </source>
</evidence>
<evidence type="ECO:0000313" key="5">
    <source>
        <dbReference type="Proteomes" id="UP000018050"/>
    </source>
</evidence>
<feature type="compositionally biased region" description="Low complexity" evidence="3">
    <location>
        <begin position="338"/>
        <end position="348"/>
    </location>
</feature>
<protein>
    <recommendedName>
        <fullName evidence="1">Exportin-T</fullName>
    </recommendedName>
    <alternativeName>
        <fullName evidence="1">Exportin(tRNA)</fullName>
    </alternativeName>
    <alternativeName>
        <fullName evidence="1">tRNA exportin</fullName>
    </alternativeName>
</protein>
<comment type="subcellular location">
    <subcellularLocation>
        <location evidence="1">Nucleus</location>
    </subcellularLocation>
    <subcellularLocation>
        <location evidence="1">Cytoplasm</location>
    </subcellularLocation>
    <text evidence="1">Shuttles between the nucleus and the cytoplasm.</text>
</comment>
<evidence type="ECO:0000313" key="4">
    <source>
        <dbReference type="EMBL" id="CDI83595.1"/>
    </source>
</evidence>
<dbReference type="InterPro" id="IPR016024">
    <property type="entry name" value="ARM-type_fold"/>
</dbReference>
<evidence type="ECO:0000256" key="2">
    <source>
        <dbReference type="SAM" id="Coils"/>
    </source>
</evidence>
<dbReference type="EMBL" id="HG673444">
    <property type="protein sequence ID" value="CDI83595.1"/>
    <property type="molecule type" value="Genomic_DNA"/>
</dbReference>
<dbReference type="Gene3D" id="1.25.10.10">
    <property type="entry name" value="Leucine-rich Repeat Variant"/>
    <property type="match status" value="1"/>
</dbReference>
<keyword evidence="5" id="KW-1185">Reference proteome</keyword>
<name>U6GTW2_EIMAC</name>
<keyword evidence="1" id="KW-0963">Cytoplasm</keyword>
<dbReference type="InterPro" id="IPR011989">
    <property type="entry name" value="ARM-like"/>
</dbReference>
<keyword evidence="1" id="KW-0820">tRNA-binding</keyword>
<organism evidence="4 5">
    <name type="scientific">Eimeria acervulina</name>
    <name type="common">Coccidian parasite</name>
    <dbReference type="NCBI Taxonomy" id="5801"/>
    <lineage>
        <taxon>Eukaryota</taxon>
        <taxon>Sar</taxon>
        <taxon>Alveolata</taxon>
        <taxon>Apicomplexa</taxon>
        <taxon>Conoidasida</taxon>
        <taxon>Coccidia</taxon>
        <taxon>Eucoccidiorida</taxon>
        <taxon>Eimeriorina</taxon>
        <taxon>Eimeriidae</taxon>
        <taxon>Eimeria</taxon>
    </lineage>
</organism>
<dbReference type="GO" id="GO:0000049">
    <property type="term" value="F:tRNA binding"/>
    <property type="evidence" value="ECO:0007669"/>
    <property type="project" value="UniProtKB-UniRule"/>
</dbReference>
<dbReference type="InterPro" id="IPR040017">
    <property type="entry name" value="XPOT"/>
</dbReference>
<dbReference type="GO" id="GO:0016363">
    <property type="term" value="C:nuclear matrix"/>
    <property type="evidence" value="ECO:0007669"/>
    <property type="project" value="TreeGrafter"/>
</dbReference>
<evidence type="ECO:0000256" key="3">
    <source>
        <dbReference type="SAM" id="MobiDB-lite"/>
    </source>
</evidence>
<reference evidence="4" key="2">
    <citation type="submission" date="2013-10" db="EMBL/GenBank/DDBJ databases">
        <authorList>
            <person name="Aslett M."/>
        </authorList>
    </citation>
    <scope>NUCLEOTIDE SEQUENCE</scope>
    <source>
        <strain evidence="4">Houghton</strain>
    </source>
</reference>
<comment type="similarity">
    <text evidence="1">Belongs to the exportin family.</text>
</comment>
<dbReference type="Proteomes" id="UP000018050">
    <property type="component" value="Unassembled WGS sequence"/>
</dbReference>
<dbReference type="GO" id="GO:0005737">
    <property type="term" value="C:cytoplasm"/>
    <property type="evidence" value="ECO:0007669"/>
    <property type="project" value="UniProtKB-SubCell"/>
</dbReference>
<dbReference type="GeneID" id="25269058"/>